<evidence type="ECO:0000313" key="1">
    <source>
        <dbReference type="EMBL" id="KAK7818447.1"/>
    </source>
</evidence>
<dbReference type="InterPro" id="IPR040256">
    <property type="entry name" value="At4g02000-like"/>
</dbReference>
<comment type="caution">
    <text evidence="1">The sequence shown here is derived from an EMBL/GenBank/DDBJ whole genome shotgun (WGS) entry which is preliminary data.</text>
</comment>
<gene>
    <name evidence="1" type="ORF">CFP56_041360</name>
</gene>
<dbReference type="PANTHER" id="PTHR31286:SF99">
    <property type="entry name" value="DUF4283 DOMAIN-CONTAINING PROTEIN"/>
    <property type="match status" value="1"/>
</dbReference>
<evidence type="ECO:0008006" key="3">
    <source>
        <dbReference type="Google" id="ProtNLM"/>
    </source>
</evidence>
<name>A0AAW0IVU5_QUESU</name>
<dbReference type="PANTHER" id="PTHR31286">
    <property type="entry name" value="GLYCINE-RICH CELL WALL STRUCTURAL PROTEIN 1.8-LIKE"/>
    <property type="match status" value="1"/>
</dbReference>
<sequence>MEDTHTSDEDGLTEEAWEIKVTIKMKCKMAGPWQTSIILKLIVWIRLEQLPIEHYHPDFLKHVGNKLGKLLKIDVVTSAASHGRFARLCVQFNITCL</sequence>
<evidence type="ECO:0000313" key="2">
    <source>
        <dbReference type="Proteomes" id="UP000237347"/>
    </source>
</evidence>
<dbReference type="Proteomes" id="UP000237347">
    <property type="component" value="Unassembled WGS sequence"/>
</dbReference>
<reference evidence="1 2" key="1">
    <citation type="journal article" date="2018" name="Sci. Data">
        <title>The draft genome sequence of cork oak.</title>
        <authorList>
            <person name="Ramos A.M."/>
            <person name="Usie A."/>
            <person name="Barbosa P."/>
            <person name="Barros P.M."/>
            <person name="Capote T."/>
            <person name="Chaves I."/>
            <person name="Simoes F."/>
            <person name="Abreu I."/>
            <person name="Carrasquinho I."/>
            <person name="Faro C."/>
            <person name="Guimaraes J.B."/>
            <person name="Mendonca D."/>
            <person name="Nobrega F."/>
            <person name="Rodrigues L."/>
            <person name="Saibo N.J.M."/>
            <person name="Varela M.C."/>
            <person name="Egas C."/>
            <person name="Matos J."/>
            <person name="Miguel C.M."/>
            <person name="Oliveira M.M."/>
            <person name="Ricardo C.P."/>
            <person name="Goncalves S."/>
        </authorList>
    </citation>
    <scope>NUCLEOTIDE SEQUENCE [LARGE SCALE GENOMIC DNA]</scope>
    <source>
        <strain evidence="2">cv. HL8</strain>
    </source>
</reference>
<dbReference type="AlphaFoldDB" id="A0AAW0IVU5"/>
<accession>A0AAW0IVU5</accession>
<organism evidence="1 2">
    <name type="scientific">Quercus suber</name>
    <name type="common">Cork oak</name>
    <dbReference type="NCBI Taxonomy" id="58331"/>
    <lineage>
        <taxon>Eukaryota</taxon>
        <taxon>Viridiplantae</taxon>
        <taxon>Streptophyta</taxon>
        <taxon>Embryophyta</taxon>
        <taxon>Tracheophyta</taxon>
        <taxon>Spermatophyta</taxon>
        <taxon>Magnoliopsida</taxon>
        <taxon>eudicotyledons</taxon>
        <taxon>Gunneridae</taxon>
        <taxon>Pentapetalae</taxon>
        <taxon>rosids</taxon>
        <taxon>fabids</taxon>
        <taxon>Fagales</taxon>
        <taxon>Fagaceae</taxon>
        <taxon>Quercus</taxon>
    </lineage>
</organism>
<proteinExistence type="predicted"/>
<keyword evidence="2" id="KW-1185">Reference proteome</keyword>
<protein>
    <recommendedName>
        <fullName evidence="3">DUF4283 domain-containing protein</fullName>
    </recommendedName>
</protein>
<dbReference type="EMBL" id="PKMF04000828">
    <property type="protein sequence ID" value="KAK7818447.1"/>
    <property type="molecule type" value="Genomic_DNA"/>
</dbReference>